<comment type="caution">
    <text evidence="1">The sequence shown here is derived from an EMBL/GenBank/DDBJ whole genome shotgun (WGS) entry which is preliminary data.</text>
</comment>
<reference evidence="1 2" key="1">
    <citation type="submission" date="2021-05" db="EMBL/GenBank/DDBJ databases">
        <title>Roseococcus sp. XZZS9, whole genome shotgun sequencing project.</title>
        <authorList>
            <person name="Zhao G."/>
            <person name="Shen L."/>
        </authorList>
    </citation>
    <scope>NUCLEOTIDE SEQUENCE [LARGE SCALE GENOMIC DNA]</scope>
    <source>
        <strain evidence="1 2">XZZS9</strain>
    </source>
</reference>
<dbReference type="RefSeq" id="WP_213669169.1">
    <property type="nucleotide sequence ID" value="NZ_JAHCDA010000001.1"/>
</dbReference>
<proteinExistence type="predicted"/>
<accession>A0ABS5QA27</accession>
<protein>
    <submittedName>
        <fullName evidence="1">Uncharacterized protein</fullName>
    </submittedName>
</protein>
<dbReference type="Proteomes" id="UP000766336">
    <property type="component" value="Unassembled WGS sequence"/>
</dbReference>
<sequence length="69" mass="7548">MAQNIYTATICHSSIASAPEIQVVGTLQAAKRAATIRFAGGYSDHDIVIHDREGYVVASRSMNGRWLNR</sequence>
<gene>
    <name evidence="1" type="ORF">KHU32_06380</name>
</gene>
<evidence type="ECO:0000313" key="2">
    <source>
        <dbReference type="Proteomes" id="UP000766336"/>
    </source>
</evidence>
<evidence type="ECO:0000313" key="1">
    <source>
        <dbReference type="EMBL" id="MBS7810556.1"/>
    </source>
</evidence>
<keyword evidence="2" id="KW-1185">Reference proteome</keyword>
<organism evidence="1 2">
    <name type="scientific">Roseococcus pinisoli</name>
    <dbReference type="NCBI Taxonomy" id="2835040"/>
    <lineage>
        <taxon>Bacteria</taxon>
        <taxon>Pseudomonadati</taxon>
        <taxon>Pseudomonadota</taxon>
        <taxon>Alphaproteobacteria</taxon>
        <taxon>Acetobacterales</taxon>
        <taxon>Roseomonadaceae</taxon>
        <taxon>Roseococcus</taxon>
    </lineage>
</organism>
<dbReference type="EMBL" id="JAHCDA010000001">
    <property type="protein sequence ID" value="MBS7810556.1"/>
    <property type="molecule type" value="Genomic_DNA"/>
</dbReference>
<name>A0ABS5QA27_9PROT</name>